<dbReference type="PANTHER" id="PTHR43591">
    <property type="entry name" value="METHYLTRANSFERASE"/>
    <property type="match status" value="1"/>
</dbReference>
<dbReference type="AlphaFoldDB" id="A0A3N2PVX7"/>
<evidence type="ECO:0000256" key="1">
    <source>
        <dbReference type="ARBA" id="ARBA00038158"/>
    </source>
</evidence>
<dbReference type="InterPro" id="IPR029063">
    <property type="entry name" value="SAM-dependent_MTases_sf"/>
</dbReference>
<dbReference type="SUPFAM" id="SSF53335">
    <property type="entry name" value="S-adenosyl-L-methionine-dependent methyltransferases"/>
    <property type="match status" value="1"/>
</dbReference>
<dbReference type="PANTHER" id="PTHR43591:SF24">
    <property type="entry name" value="2-METHOXY-6-POLYPRENYL-1,4-BENZOQUINOL METHYLASE, MITOCHONDRIAL"/>
    <property type="match status" value="1"/>
</dbReference>
<feature type="domain" description="Methyltransferase" evidence="2">
    <location>
        <begin position="68"/>
        <end position="161"/>
    </location>
</feature>
<protein>
    <submittedName>
        <fullName evidence="3">S-adenosyl-L-methionine-dependent methyltransferase</fullName>
    </submittedName>
</protein>
<keyword evidence="3" id="KW-0489">Methyltransferase</keyword>
<accession>A0A3N2PVX7</accession>
<feature type="non-terminal residue" evidence="3">
    <location>
        <position position="1"/>
    </location>
</feature>
<dbReference type="GO" id="GO:0008168">
    <property type="term" value="F:methyltransferase activity"/>
    <property type="evidence" value="ECO:0007669"/>
    <property type="project" value="UniProtKB-KW"/>
</dbReference>
<gene>
    <name evidence="3" type="ORF">SODALDRAFT_277046</name>
</gene>
<dbReference type="Proteomes" id="UP000272025">
    <property type="component" value="Unassembled WGS sequence"/>
</dbReference>
<evidence type="ECO:0000259" key="2">
    <source>
        <dbReference type="Pfam" id="PF13649"/>
    </source>
</evidence>
<dbReference type="OrthoDB" id="506498at2759"/>
<proteinExistence type="inferred from homology"/>
<dbReference type="STRING" id="1314773.A0A3N2PVX7"/>
<sequence length="312" mass="36078">ETVPINEDFFPTLTHNSRVYQQFAIENYQYFEPIDEDEADRLEVLHWVLLKVLDGRLLPSQLSRPRKILECGVGPGYWAMEVAKTYPNCEVVAVDIAPHVLPLEEALPENLVLQVDNVNERFTWRRNEFDLVHSQMMVGAVNADRWQSYIRDIYRTLRPGGWCQMVEIYFNAQSDNGTLTDDHALRRWSRLYMESIQPYKDPRAPLRIASWMREAGFVVAREPRPVPLPTCGWPRDENQREVGVLNRDNVRRLLSSLALYPMTVLQGMDIADFELLVAQARSEADNPSFKVMYSFGCFSFTVAAGQTWESVD</sequence>
<reference evidence="3 4" key="1">
    <citation type="journal article" date="2018" name="Mol. Ecol.">
        <title>The obligate alkalophilic soda-lake fungus Sodiomyces alkalinus has shifted to a protein diet.</title>
        <authorList>
            <person name="Grum-Grzhimaylo A.A."/>
            <person name="Falkoski D.L."/>
            <person name="van den Heuvel J."/>
            <person name="Valero-Jimenez C.A."/>
            <person name="Min B."/>
            <person name="Choi I.G."/>
            <person name="Lipzen A."/>
            <person name="Daum C.G."/>
            <person name="Aanen D.K."/>
            <person name="Tsang A."/>
            <person name="Henrissat B."/>
            <person name="Bilanenko E.N."/>
            <person name="de Vries R.P."/>
            <person name="van Kan J.A.L."/>
            <person name="Grigoriev I.V."/>
            <person name="Debets A.J.M."/>
        </authorList>
    </citation>
    <scope>NUCLEOTIDE SEQUENCE [LARGE SCALE GENOMIC DNA]</scope>
    <source>
        <strain evidence="3 4">F11</strain>
    </source>
</reference>
<organism evidence="3 4">
    <name type="scientific">Sodiomyces alkalinus (strain CBS 110278 / VKM F-3762 / F11)</name>
    <name type="common">Alkaliphilic filamentous fungus</name>
    <dbReference type="NCBI Taxonomy" id="1314773"/>
    <lineage>
        <taxon>Eukaryota</taxon>
        <taxon>Fungi</taxon>
        <taxon>Dikarya</taxon>
        <taxon>Ascomycota</taxon>
        <taxon>Pezizomycotina</taxon>
        <taxon>Sordariomycetes</taxon>
        <taxon>Hypocreomycetidae</taxon>
        <taxon>Glomerellales</taxon>
        <taxon>Plectosphaerellaceae</taxon>
        <taxon>Sodiomyces</taxon>
    </lineage>
</organism>
<dbReference type="RefSeq" id="XP_028466438.1">
    <property type="nucleotide sequence ID" value="XM_028608043.1"/>
</dbReference>
<dbReference type="InterPro" id="IPR041698">
    <property type="entry name" value="Methyltransf_25"/>
</dbReference>
<evidence type="ECO:0000313" key="4">
    <source>
        <dbReference type="Proteomes" id="UP000272025"/>
    </source>
</evidence>
<dbReference type="EMBL" id="ML119055">
    <property type="protein sequence ID" value="ROT38632.1"/>
    <property type="molecule type" value="Genomic_DNA"/>
</dbReference>
<dbReference type="CDD" id="cd02440">
    <property type="entry name" value="AdoMet_MTases"/>
    <property type="match status" value="1"/>
</dbReference>
<keyword evidence="4" id="KW-1185">Reference proteome</keyword>
<name>A0A3N2PVX7_SODAK</name>
<dbReference type="Pfam" id="PF13649">
    <property type="entry name" value="Methyltransf_25"/>
    <property type="match status" value="1"/>
</dbReference>
<dbReference type="GeneID" id="39576521"/>
<dbReference type="GO" id="GO:0032259">
    <property type="term" value="P:methylation"/>
    <property type="evidence" value="ECO:0007669"/>
    <property type="project" value="UniProtKB-KW"/>
</dbReference>
<comment type="similarity">
    <text evidence="1">Belongs to the methyltransferase superfamily. LaeA methyltransferase family.</text>
</comment>
<dbReference type="Gene3D" id="3.40.50.150">
    <property type="entry name" value="Vaccinia Virus protein VP39"/>
    <property type="match status" value="1"/>
</dbReference>
<keyword evidence="3" id="KW-0808">Transferase</keyword>
<evidence type="ECO:0000313" key="3">
    <source>
        <dbReference type="EMBL" id="ROT38632.1"/>
    </source>
</evidence>